<evidence type="ECO:0000256" key="6">
    <source>
        <dbReference type="ARBA" id="ARBA00023242"/>
    </source>
</evidence>
<dbReference type="InterPro" id="IPR009072">
    <property type="entry name" value="Histone-fold"/>
</dbReference>
<keyword evidence="4" id="KW-0158">Chromosome</keyword>
<dbReference type="Pfam" id="PF00125">
    <property type="entry name" value="Histone"/>
    <property type="match status" value="1"/>
</dbReference>
<evidence type="ECO:0000313" key="11">
    <source>
        <dbReference type="EMBL" id="VDM61471.1"/>
    </source>
</evidence>
<feature type="transmembrane region" description="Helical" evidence="9">
    <location>
        <begin position="33"/>
        <end position="54"/>
    </location>
</feature>
<dbReference type="EMBL" id="UYYA01004370">
    <property type="protein sequence ID" value="VDM61471.1"/>
    <property type="molecule type" value="Genomic_DNA"/>
</dbReference>
<protein>
    <submittedName>
        <fullName evidence="13">Histone domain-containing protein</fullName>
    </submittedName>
</protein>
<dbReference type="SMART" id="SM00428">
    <property type="entry name" value="H3"/>
    <property type="match status" value="1"/>
</dbReference>
<feature type="domain" description="Core Histone H2A/H2B/H3" evidence="10">
    <location>
        <begin position="546"/>
        <end position="632"/>
    </location>
</feature>
<evidence type="ECO:0000313" key="12">
    <source>
        <dbReference type="Proteomes" id="UP000267027"/>
    </source>
</evidence>
<accession>A0A158PKC5</accession>
<dbReference type="AlphaFoldDB" id="A0A158PKC5"/>
<keyword evidence="6" id="KW-0539">Nucleus</keyword>
<comment type="subcellular location">
    <subcellularLocation>
        <location evidence="2">Chromosome</location>
    </subcellularLocation>
    <subcellularLocation>
        <location evidence="1">Nucleus</location>
    </subcellularLocation>
</comment>
<dbReference type="OrthoDB" id="5809922at2759"/>
<dbReference type="InterPro" id="IPR000164">
    <property type="entry name" value="Histone_H3/CENP-A"/>
</dbReference>
<dbReference type="PANTHER" id="PTHR45810">
    <property type="entry name" value="HISTONE H3.2"/>
    <property type="match status" value="1"/>
</dbReference>
<evidence type="ECO:0000256" key="8">
    <source>
        <dbReference type="SAM" id="MobiDB-lite"/>
    </source>
</evidence>
<dbReference type="STRING" id="334426.A0A158PKC5"/>
<evidence type="ECO:0000256" key="5">
    <source>
        <dbReference type="ARBA" id="ARBA00023125"/>
    </source>
</evidence>
<dbReference type="GO" id="GO:0046982">
    <property type="term" value="F:protein heterodimerization activity"/>
    <property type="evidence" value="ECO:0007669"/>
    <property type="project" value="InterPro"/>
</dbReference>
<evidence type="ECO:0000256" key="1">
    <source>
        <dbReference type="ARBA" id="ARBA00004123"/>
    </source>
</evidence>
<sequence>MNTALYRSHMIYHPDIKNYTGENEELQGNFQRYLWASCSTSVSIVIVIAGYPTFIEFDYPTVENVTDGYGDDEASSSSIRSIPPKKSLNWSCNLFPGDRNACTSTLTADKCQNNTQFSAGYWRSARSCEKDGQLISCVNVTITNDTCQDAVFEVHNASMVHLVLKDLKLPSTVIQTFTEHHNDRIKPKCCYPALPVVADKPFYFFNSGEDGGCENKPKLVKFGINTTATCLLKWSIWGNADGCPSMDQMRAFFISNVSHICNCDLCEVPLLQQPLPALHQYNSTSCLIPHQATLTFTHANGFINSAYLSYNYRVISSKEDLILISVRTQFLEYSEPCQKSSFTLSFFFTSAVMVRVKPLPERALVEGRVTMRETTREIIQEVSVGEQYSHQQHGSNSYYVEPNEYMTDEQGYARLPGSRSKQYDHRQHKSNSYNYAGPNEYMIDDEQDSARLLGNRRFIISCIIALKTTGFNTAIVQSPAAHDFKGRFKSRIDRRISGEGTRTGGLIGQNGDPIGPNLGNRSVYDVDTLQGSSSIRSGNRKQRYRPGARALQEIRRYQKTTKLLIPKRPFQRVVQEVVRDLYPKEEYRFSADALEALQEISEAFIVEVFDNTCTCAAHANRVTVMPNDLHLLRILQKW</sequence>
<dbReference type="Proteomes" id="UP000267027">
    <property type="component" value="Unassembled WGS sequence"/>
</dbReference>
<evidence type="ECO:0000256" key="9">
    <source>
        <dbReference type="SAM" id="Phobius"/>
    </source>
</evidence>
<dbReference type="PRINTS" id="PR00622">
    <property type="entry name" value="HISTONEH3"/>
</dbReference>
<evidence type="ECO:0000259" key="10">
    <source>
        <dbReference type="Pfam" id="PF00125"/>
    </source>
</evidence>
<proteinExistence type="inferred from homology"/>
<dbReference type="GO" id="GO:0000786">
    <property type="term" value="C:nucleosome"/>
    <property type="evidence" value="ECO:0007669"/>
    <property type="project" value="UniProtKB-KW"/>
</dbReference>
<evidence type="ECO:0000256" key="4">
    <source>
        <dbReference type="ARBA" id="ARBA00022454"/>
    </source>
</evidence>
<dbReference type="PANTHER" id="PTHR45810:SF17">
    <property type="entry name" value="HISTONE H3-LIKE CENTROMERIC PROTEIN A"/>
    <property type="match status" value="1"/>
</dbReference>
<keyword evidence="9" id="KW-1133">Transmembrane helix</keyword>
<keyword evidence="7" id="KW-0544">Nucleosome core</keyword>
<keyword evidence="9" id="KW-0812">Transmembrane</keyword>
<keyword evidence="5" id="KW-0238">DNA-binding</keyword>
<evidence type="ECO:0000256" key="2">
    <source>
        <dbReference type="ARBA" id="ARBA00004286"/>
    </source>
</evidence>
<organism evidence="13">
    <name type="scientific">Angiostrongylus costaricensis</name>
    <name type="common">Nematode worm</name>
    <dbReference type="NCBI Taxonomy" id="334426"/>
    <lineage>
        <taxon>Eukaryota</taxon>
        <taxon>Metazoa</taxon>
        <taxon>Ecdysozoa</taxon>
        <taxon>Nematoda</taxon>
        <taxon>Chromadorea</taxon>
        <taxon>Rhabditida</taxon>
        <taxon>Rhabditina</taxon>
        <taxon>Rhabditomorpha</taxon>
        <taxon>Strongyloidea</taxon>
        <taxon>Metastrongylidae</taxon>
        <taxon>Angiostrongylus</taxon>
    </lineage>
</organism>
<evidence type="ECO:0000256" key="7">
    <source>
        <dbReference type="ARBA" id="ARBA00023269"/>
    </source>
</evidence>
<evidence type="ECO:0000256" key="3">
    <source>
        <dbReference type="ARBA" id="ARBA00010343"/>
    </source>
</evidence>
<reference evidence="13" key="1">
    <citation type="submission" date="2016-04" db="UniProtKB">
        <authorList>
            <consortium name="WormBaseParasite"/>
        </authorList>
    </citation>
    <scope>IDENTIFICATION</scope>
</reference>
<name>A0A158PKC5_ANGCS</name>
<keyword evidence="12" id="KW-1185">Reference proteome</keyword>
<comment type="similarity">
    <text evidence="3">Belongs to the histone H3 family.</text>
</comment>
<dbReference type="GO" id="GO:0005634">
    <property type="term" value="C:nucleus"/>
    <property type="evidence" value="ECO:0007669"/>
    <property type="project" value="UniProtKB-SubCell"/>
</dbReference>
<gene>
    <name evidence="11" type="ORF">ACOC_LOCUS9886</name>
</gene>
<dbReference type="GO" id="GO:0003677">
    <property type="term" value="F:DNA binding"/>
    <property type="evidence" value="ECO:0007669"/>
    <property type="project" value="UniProtKB-KW"/>
</dbReference>
<dbReference type="GO" id="GO:0030527">
    <property type="term" value="F:structural constituent of chromatin"/>
    <property type="evidence" value="ECO:0007669"/>
    <property type="project" value="InterPro"/>
</dbReference>
<dbReference type="InterPro" id="IPR007125">
    <property type="entry name" value="H2A/H2B/H3"/>
</dbReference>
<dbReference type="FunFam" id="1.10.20.10:FF:000085">
    <property type="entry name" value="Histone H3.2"/>
    <property type="match status" value="1"/>
</dbReference>
<dbReference type="WBParaSite" id="ACOC_0000988501-mRNA-1">
    <property type="protein sequence ID" value="ACOC_0000988501-mRNA-1"/>
    <property type="gene ID" value="ACOC_0000988501"/>
</dbReference>
<dbReference type="Gene3D" id="1.10.20.10">
    <property type="entry name" value="Histone, subunit A"/>
    <property type="match status" value="1"/>
</dbReference>
<keyword evidence="9" id="KW-0472">Membrane</keyword>
<dbReference type="CDD" id="cd22911">
    <property type="entry name" value="HFD_H3"/>
    <property type="match status" value="1"/>
</dbReference>
<evidence type="ECO:0000313" key="13">
    <source>
        <dbReference type="WBParaSite" id="ACOC_0000988501-mRNA-1"/>
    </source>
</evidence>
<reference evidence="11 12" key="2">
    <citation type="submission" date="2018-11" db="EMBL/GenBank/DDBJ databases">
        <authorList>
            <consortium name="Pathogen Informatics"/>
        </authorList>
    </citation>
    <scope>NUCLEOTIDE SEQUENCE [LARGE SCALE GENOMIC DNA]</scope>
    <source>
        <strain evidence="11 12">Costa Rica</strain>
    </source>
</reference>
<feature type="region of interest" description="Disordered" evidence="8">
    <location>
        <begin position="499"/>
        <end position="518"/>
    </location>
</feature>
<dbReference type="SUPFAM" id="SSF47113">
    <property type="entry name" value="Histone-fold"/>
    <property type="match status" value="1"/>
</dbReference>